<dbReference type="RefSeq" id="XP_028484071.1">
    <property type="nucleotide sequence ID" value="XM_028627033.1"/>
</dbReference>
<organism evidence="1 2">
    <name type="scientific">Byssochlamys spectabilis</name>
    <name type="common">Paecilomyces variotii</name>
    <dbReference type="NCBI Taxonomy" id="264951"/>
    <lineage>
        <taxon>Eukaryota</taxon>
        <taxon>Fungi</taxon>
        <taxon>Dikarya</taxon>
        <taxon>Ascomycota</taxon>
        <taxon>Pezizomycotina</taxon>
        <taxon>Eurotiomycetes</taxon>
        <taxon>Eurotiomycetidae</taxon>
        <taxon>Eurotiales</taxon>
        <taxon>Thermoascaceae</taxon>
        <taxon>Paecilomyces</taxon>
    </lineage>
</organism>
<evidence type="ECO:0000313" key="2">
    <source>
        <dbReference type="Proteomes" id="UP000283841"/>
    </source>
</evidence>
<evidence type="ECO:0000313" key="1">
    <source>
        <dbReference type="EMBL" id="RWQ94426.1"/>
    </source>
</evidence>
<sequence>MSYKVYKVKSNLAMQDPDMPPRRYHTVIFVETNAQGPGSGIKHHVTGDIVSGMHYESKPYPNPDRSESLYSKELIGYTAASTYPHAWDEILKNVPPPPKQKAFNSKTMRTEPVKSWNPLTFYEPGEPRKPLMKCTEWTEHKAIPALKNHDLISSGIPTS</sequence>
<dbReference type="EMBL" id="RCNU01000007">
    <property type="protein sequence ID" value="RWQ94426.1"/>
    <property type="molecule type" value="Genomic_DNA"/>
</dbReference>
<dbReference type="InterPro" id="IPR046670">
    <property type="entry name" value="DUF6540"/>
</dbReference>
<accession>A0A443HRG9</accession>
<dbReference type="GeneID" id="39596310"/>
<gene>
    <name evidence="1" type="ORF">C8Q69DRAFT_292164</name>
</gene>
<keyword evidence="2" id="KW-1185">Reference proteome</keyword>
<proteinExistence type="predicted"/>
<dbReference type="Proteomes" id="UP000283841">
    <property type="component" value="Unassembled WGS sequence"/>
</dbReference>
<reference evidence="1 2" key="1">
    <citation type="journal article" date="2018" name="Front. Microbiol.">
        <title>Genomic and genetic insights into a cosmopolitan fungus, Paecilomyces variotii (Eurotiales).</title>
        <authorList>
            <person name="Urquhart A.S."/>
            <person name="Mondo S.J."/>
            <person name="Makela M.R."/>
            <person name="Hane J.K."/>
            <person name="Wiebenga A."/>
            <person name="He G."/>
            <person name="Mihaltcheva S."/>
            <person name="Pangilinan J."/>
            <person name="Lipzen A."/>
            <person name="Barry K."/>
            <person name="de Vries R.P."/>
            <person name="Grigoriev I.V."/>
            <person name="Idnurm A."/>
        </authorList>
    </citation>
    <scope>NUCLEOTIDE SEQUENCE [LARGE SCALE GENOMIC DNA]</scope>
    <source>
        <strain evidence="1 2">CBS 101075</strain>
    </source>
</reference>
<comment type="caution">
    <text evidence="1">The sequence shown here is derived from an EMBL/GenBank/DDBJ whole genome shotgun (WGS) entry which is preliminary data.</text>
</comment>
<dbReference type="STRING" id="264951.A0A443HRG9"/>
<dbReference type="AlphaFoldDB" id="A0A443HRG9"/>
<dbReference type="Pfam" id="PF20174">
    <property type="entry name" value="DUF6540"/>
    <property type="match status" value="1"/>
</dbReference>
<name>A0A443HRG9_BYSSP</name>
<dbReference type="VEuPathDB" id="FungiDB:C8Q69DRAFT_292164"/>
<protein>
    <submittedName>
        <fullName evidence="1">Uncharacterized protein</fullName>
    </submittedName>
</protein>